<dbReference type="Proteomes" id="UP001240236">
    <property type="component" value="Unassembled WGS sequence"/>
</dbReference>
<dbReference type="EMBL" id="JAUSUZ010000001">
    <property type="protein sequence ID" value="MDQ0371319.1"/>
    <property type="molecule type" value="Genomic_DNA"/>
</dbReference>
<dbReference type="PANTHER" id="PTHR23514:SF13">
    <property type="entry name" value="INNER MEMBRANE PROTEIN YBJJ"/>
    <property type="match status" value="1"/>
</dbReference>
<evidence type="ECO:0000313" key="6">
    <source>
        <dbReference type="EMBL" id="MDQ0371319.1"/>
    </source>
</evidence>
<comment type="caution">
    <text evidence="6">The sequence shown here is derived from an EMBL/GenBank/DDBJ whole genome shotgun (WGS) entry which is preliminary data.</text>
</comment>
<keyword evidence="2 5" id="KW-0812">Transmembrane</keyword>
<evidence type="ECO:0000313" key="7">
    <source>
        <dbReference type="Proteomes" id="UP001240236"/>
    </source>
</evidence>
<dbReference type="AlphaFoldDB" id="A0AAE3W887"/>
<dbReference type="Gene3D" id="1.20.1250.20">
    <property type="entry name" value="MFS general substrate transporter like domains"/>
    <property type="match status" value="2"/>
</dbReference>
<accession>A0AAE3W887</accession>
<dbReference type="InterPro" id="IPR051788">
    <property type="entry name" value="MFS_Transporter"/>
</dbReference>
<protein>
    <submittedName>
        <fullName evidence="6">MFS family permease</fullName>
    </submittedName>
</protein>
<dbReference type="RefSeq" id="WP_307247998.1">
    <property type="nucleotide sequence ID" value="NZ_JAUSUZ010000001.1"/>
</dbReference>
<feature type="transmembrane region" description="Helical" evidence="5">
    <location>
        <begin position="345"/>
        <end position="366"/>
    </location>
</feature>
<comment type="subcellular location">
    <subcellularLocation>
        <location evidence="1">Membrane</location>
        <topology evidence="1">Multi-pass membrane protein</topology>
    </subcellularLocation>
</comment>
<feature type="transmembrane region" description="Helical" evidence="5">
    <location>
        <begin position="160"/>
        <end position="180"/>
    </location>
</feature>
<evidence type="ECO:0000256" key="5">
    <source>
        <dbReference type="SAM" id="Phobius"/>
    </source>
</evidence>
<gene>
    <name evidence="6" type="ORF">J2S42_007988</name>
</gene>
<dbReference type="GO" id="GO:0016020">
    <property type="term" value="C:membrane"/>
    <property type="evidence" value="ECO:0007669"/>
    <property type="project" value="UniProtKB-SubCell"/>
</dbReference>
<sequence length="382" mass="37324">MKKARFATALLFLLYGTLLGVWTARIPAIKERLGLTDGLLSLALLALAAGAITGMQAAGPLVDRFGTRRVLTPVAVADGFLLIPVALAPSLGTLAVALFAFGVVHGTLNVAMNARGVEIERSWGSPIMSSFHAAYSVGGFLGAAAGGAFAAAGAGAAVTFASAAVVLAAVALVAVSVRAGTHPATGVRQNPGRLHGVLLLGGLAFCALVGEGAAADWSTVYVRDSLGGSPALAAGAYAAFFAAMTAGRLAGDPLTARFGPVAVVRAGGLLAAGGLGTALVLGHPVAGVIGFGCLGAGVSTIAPQVFSAAGARNPDRPARAIARAASIGWLGFFAGPVLIGGGATLTGLPAALAIPVVLAAVIVLAARAVAVKPAAVPATAPR</sequence>
<evidence type="ECO:0000256" key="3">
    <source>
        <dbReference type="ARBA" id="ARBA00022989"/>
    </source>
</evidence>
<feature type="transmembrane region" description="Helical" evidence="5">
    <location>
        <begin position="39"/>
        <end position="58"/>
    </location>
</feature>
<dbReference type="SUPFAM" id="SSF103473">
    <property type="entry name" value="MFS general substrate transporter"/>
    <property type="match status" value="1"/>
</dbReference>
<feature type="transmembrane region" description="Helical" evidence="5">
    <location>
        <begin position="192"/>
        <end position="210"/>
    </location>
</feature>
<feature type="transmembrane region" description="Helical" evidence="5">
    <location>
        <begin position="288"/>
        <end position="308"/>
    </location>
</feature>
<feature type="transmembrane region" description="Helical" evidence="5">
    <location>
        <begin position="133"/>
        <end position="154"/>
    </location>
</feature>
<keyword evidence="7" id="KW-1185">Reference proteome</keyword>
<evidence type="ECO:0000256" key="1">
    <source>
        <dbReference type="ARBA" id="ARBA00004141"/>
    </source>
</evidence>
<dbReference type="PANTHER" id="PTHR23514">
    <property type="entry name" value="BYPASS OF STOP CODON PROTEIN 6"/>
    <property type="match status" value="1"/>
</dbReference>
<feature type="transmembrane region" description="Helical" evidence="5">
    <location>
        <begin position="230"/>
        <end position="250"/>
    </location>
</feature>
<name>A0AAE3W887_9ACTN</name>
<organism evidence="6 7">
    <name type="scientific">Catenuloplanes indicus</name>
    <dbReference type="NCBI Taxonomy" id="137267"/>
    <lineage>
        <taxon>Bacteria</taxon>
        <taxon>Bacillati</taxon>
        <taxon>Actinomycetota</taxon>
        <taxon>Actinomycetes</taxon>
        <taxon>Micromonosporales</taxon>
        <taxon>Micromonosporaceae</taxon>
        <taxon>Catenuloplanes</taxon>
    </lineage>
</organism>
<dbReference type="InterPro" id="IPR036259">
    <property type="entry name" value="MFS_trans_sf"/>
</dbReference>
<keyword evidence="3 5" id="KW-1133">Transmembrane helix</keyword>
<evidence type="ECO:0000256" key="2">
    <source>
        <dbReference type="ARBA" id="ARBA00022692"/>
    </source>
</evidence>
<keyword evidence="4 5" id="KW-0472">Membrane</keyword>
<feature type="transmembrane region" description="Helical" evidence="5">
    <location>
        <begin position="320"/>
        <end position="339"/>
    </location>
</feature>
<proteinExistence type="predicted"/>
<reference evidence="6 7" key="1">
    <citation type="submission" date="2023-07" db="EMBL/GenBank/DDBJ databases">
        <title>Sequencing the genomes of 1000 actinobacteria strains.</title>
        <authorList>
            <person name="Klenk H.-P."/>
        </authorList>
    </citation>
    <scope>NUCLEOTIDE SEQUENCE [LARGE SCALE GENOMIC DNA]</scope>
    <source>
        <strain evidence="6 7">DSM 44709</strain>
    </source>
</reference>
<evidence type="ECO:0000256" key="4">
    <source>
        <dbReference type="ARBA" id="ARBA00023136"/>
    </source>
</evidence>
<feature type="transmembrane region" description="Helical" evidence="5">
    <location>
        <begin position="262"/>
        <end position="282"/>
    </location>
</feature>